<feature type="domain" description="Conjugative transposon TraJ C-terminal" evidence="3">
    <location>
        <begin position="45"/>
        <end position="400"/>
    </location>
</feature>
<dbReference type="Pfam" id="PF07863">
    <property type="entry name" value="CtnDOT_TraJ"/>
    <property type="match status" value="1"/>
</dbReference>
<dbReference type="AlphaFoldDB" id="A0A4V1MAT4"/>
<dbReference type="InterPro" id="IPR012424">
    <property type="entry name" value="Conjugative_transposon_TraJ_C"/>
</dbReference>
<feature type="transmembrane region" description="Helical" evidence="1">
    <location>
        <begin position="355"/>
        <end position="378"/>
    </location>
</feature>
<keyword evidence="1" id="KW-1133">Transmembrane helix</keyword>
<feature type="transmembrane region" description="Helical" evidence="1">
    <location>
        <begin position="321"/>
        <end position="343"/>
    </location>
</feature>
<feature type="transmembrane region" description="Helical" evidence="1">
    <location>
        <begin position="244"/>
        <end position="264"/>
    </location>
</feature>
<evidence type="ECO:0000256" key="2">
    <source>
        <dbReference type="SAM" id="SignalP"/>
    </source>
</evidence>
<dbReference type="NCBIfam" id="TIGR03782">
    <property type="entry name" value="Bac_Flav_CT_J"/>
    <property type="match status" value="1"/>
</dbReference>
<keyword evidence="5" id="KW-1185">Reference proteome</keyword>
<feature type="transmembrane region" description="Helical" evidence="1">
    <location>
        <begin position="101"/>
        <end position="123"/>
    </location>
</feature>
<dbReference type="RefSeq" id="WP_129002735.1">
    <property type="nucleotide sequence ID" value="NZ_SDHZ01000001.1"/>
</dbReference>
<feature type="chain" id="PRO_5021025326" evidence="2">
    <location>
        <begin position="36"/>
        <end position="440"/>
    </location>
</feature>
<dbReference type="OrthoDB" id="1147144at2"/>
<feature type="transmembrane region" description="Helical" evidence="1">
    <location>
        <begin position="67"/>
        <end position="89"/>
    </location>
</feature>
<accession>A0A4V1MAT4</accession>
<keyword evidence="1" id="KW-0812">Transmembrane</keyword>
<evidence type="ECO:0000259" key="3">
    <source>
        <dbReference type="Pfam" id="PF07863"/>
    </source>
</evidence>
<dbReference type="Proteomes" id="UP000290545">
    <property type="component" value="Unassembled WGS sequence"/>
</dbReference>
<reference evidence="4 5" key="1">
    <citation type="submission" date="2019-01" db="EMBL/GenBank/DDBJ databases">
        <title>Filimonas sp. strain TTM-71.</title>
        <authorList>
            <person name="Chen W.-M."/>
        </authorList>
    </citation>
    <scope>NUCLEOTIDE SEQUENCE [LARGE SCALE GENOMIC DNA]</scope>
    <source>
        <strain evidence="4 5">TTM-71</strain>
    </source>
</reference>
<gene>
    <name evidence="4" type="primary">traJ</name>
    <name evidence="4" type="ORF">ESB13_09445</name>
</gene>
<sequence length="440" mass="46654">MGKCVWSCFHKSRKGLLRASVLVVSFLVGHITAQAQDTGGGLAGDIKSLHSVLDTLYDEMMPLCSQLIAVGRGIAGFAALWFIAARVWGHLARAEAIDFYPLFRPFVIGMAVILFPTAVIGVINGVMKPTVSGTAALVQNSDQAITELLKQKEEAVKNSDYYEMYVGENGQGDIDKWYKYTHPDDTEGSAHDGLFSSIGNDIKFAMAKASYNFRNSIKAFMAEVLQVLFAAASLCINTMRTFNLIILAILGPLAFGISVFDGFHHTLKHWIARYLNVFLWLPVANIFGAVIGKIQENMLKLDISQVNQSGDTFFSRTDAGYLIFMIIGIVGYLTVPSIAGQIIHVGGGDALTGKTTALAGAAAGAAAGVAGAAVGAAVSGTNAIGNMAENGAQKLNNMIAGDNGKSIYDNAASGIGYGLGYGGAYMYDKLKGDQTDGKVS</sequence>
<feature type="signal peptide" evidence="2">
    <location>
        <begin position="1"/>
        <end position="35"/>
    </location>
</feature>
<dbReference type="InterPro" id="IPR022393">
    <property type="entry name" value="Conjugative_transposon_TraJ"/>
</dbReference>
<organism evidence="4 5">
    <name type="scientific">Filimonas effusa</name>
    <dbReference type="NCBI Taxonomy" id="2508721"/>
    <lineage>
        <taxon>Bacteria</taxon>
        <taxon>Pseudomonadati</taxon>
        <taxon>Bacteroidota</taxon>
        <taxon>Chitinophagia</taxon>
        <taxon>Chitinophagales</taxon>
        <taxon>Chitinophagaceae</taxon>
        <taxon>Filimonas</taxon>
    </lineage>
</organism>
<comment type="caution">
    <text evidence="4">The sequence shown here is derived from an EMBL/GenBank/DDBJ whole genome shotgun (WGS) entry which is preliminary data.</text>
</comment>
<evidence type="ECO:0000256" key="1">
    <source>
        <dbReference type="SAM" id="Phobius"/>
    </source>
</evidence>
<name>A0A4V1MAT4_9BACT</name>
<feature type="transmembrane region" description="Helical" evidence="1">
    <location>
        <begin position="270"/>
        <end position="291"/>
    </location>
</feature>
<evidence type="ECO:0000313" key="4">
    <source>
        <dbReference type="EMBL" id="RXK86986.1"/>
    </source>
</evidence>
<proteinExistence type="predicted"/>
<dbReference type="EMBL" id="SDHZ01000001">
    <property type="protein sequence ID" value="RXK86986.1"/>
    <property type="molecule type" value="Genomic_DNA"/>
</dbReference>
<keyword evidence="1" id="KW-0472">Membrane</keyword>
<evidence type="ECO:0000313" key="5">
    <source>
        <dbReference type="Proteomes" id="UP000290545"/>
    </source>
</evidence>
<protein>
    <submittedName>
        <fullName evidence="4">Conjugative transposon protein TraJ</fullName>
    </submittedName>
</protein>
<keyword evidence="2" id="KW-0732">Signal</keyword>